<reference evidence="2 3" key="1">
    <citation type="journal article" date="2015" name="Genome Announc.">
        <title>Expanding the biotechnology potential of lactobacilli through comparative genomics of 213 strains and associated genera.</title>
        <authorList>
            <person name="Sun Z."/>
            <person name="Harris H.M."/>
            <person name="McCann A."/>
            <person name="Guo C."/>
            <person name="Argimon S."/>
            <person name="Zhang W."/>
            <person name="Yang X."/>
            <person name="Jeffery I.B."/>
            <person name="Cooney J.C."/>
            <person name="Kagawa T.F."/>
            <person name="Liu W."/>
            <person name="Song Y."/>
            <person name="Salvetti E."/>
            <person name="Wrobel A."/>
            <person name="Rasinkangas P."/>
            <person name="Parkhill J."/>
            <person name="Rea M.C."/>
            <person name="O'Sullivan O."/>
            <person name="Ritari J."/>
            <person name="Douillard F.P."/>
            <person name="Paul Ross R."/>
            <person name="Yang R."/>
            <person name="Briner A.E."/>
            <person name="Felis G.E."/>
            <person name="de Vos W.M."/>
            <person name="Barrangou R."/>
            <person name="Klaenhammer T.R."/>
            <person name="Caufield P.W."/>
            <person name="Cui Y."/>
            <person name="Zhang H."/>
            <person name="O'Toole P.W."/>
        </authorList>
    </citation>
    <scope>NUCLEOTIDE SEQUENCE [LARGE SCALE GENOMIC DNA]</scope>
    <source>
        <strain evidence="2 3">DSM 18630</strain>
    </source>
</reference>
<dbReference type="STRING" id="1423750.FC89_GL002467"/>
<dbReference type="PATRIC" id="fig|1423750.3.peg.2508"/>
<dbReference type="InterPro" id="IPR018580">
    <property type="entry name" value="Uncharacterised_YfhO"/>
</dbReference>
<feature type="transmembrane region" description="Helical" evidence="1">
    <location>
        <begin position="334"/>
        <end position="357"/>
    </location>
</feature>
<feature type="transmembrane region" description="Helical" evidence="1">
    <location>
        <begin position="146"/>
        <end position="173"/>
    </location>
</feature>
<protein>
    <recommendedName>
        <fullName evidence="4">Integral membrane protein</fullName>
    </recommendedName>
</protein>
<feature type="transmembrane region" description="Helical" evidence="1">
    <location>
        <begin position="395"/>
        <end position="413"/>
    </location>
</feature>
<feature type="transmembrane region" description="Helical" evidence="1">
    <location>
        <begin position="46"/>
        <end position="65"/>
    </location>
</feature>
<evidence type="ECO:0000313" key="3">
    <source>
        <dbReference type="Proteomes" id="UP000051451"/>
    </source>
</evidence>
<feature type="transmembrane region" description="Helical" evidence="1">
    <location>
        <begin position="111"/>
        <end position="134"/>
    </location>
</feature>
<feature type="transmembrane region" description="Helical" evidence="1">
    <location>
        <begin position="193"/>
        <end position="220"/>
    </location>
</feature>
<organism evidence="2 3">
    <name type="scientific">Liquorilactobacillus ghanensis DSM 18630</name>
    <dbReference type="NCBI Taxonomy" id="1423750"/>
    <lineage>
        <taxon>Bacteria</taxon>
        <taxon>Bacillati</taxon>
        <taxon>Bacillota</taxon>
        <taxon>Bacilli</taxon>
        <taxon>Lactobacillales</taxon>
        <taxon>Lactobacillaceae</taxon>
        <taxon>Liquorilactobacillus</taxon>
    </lineage>
</organism>
<dbReference type="EMBL" id="AZGB01000030">
    <property type="protein sequence ID" value="KRM04064.1"/>
    <property type="molecule type" value="Genomic_DNA"/>
</dbReference>
<keyword evidence="1" id="KW-0812">Transmembrane</keyword>
<comment type="caution">
    <text evidence="2">The sequence shown here is derived from an EMBL/GenBank/DDBJ whole genome shotgun (WGS) entry which is preliminary data.</text>
</comment>
<sequence length="887" mass="101802">MNNLFSNKKLRNLFVDFKYEWLAFGLALLAVTIIFVMQGLTPFGKQNLLISDMGTQYLSFFTNIYHAVETHNFQLYSFSQSLGGNLLPLIAYYLLSPFNIIMFLSPSAADIPMMLSLIIMLKIATIAATMTYFLQQHFRRQSWQSAVFGLMFALSGFVVVYFFNIMWLDALVWLPLIINGLDKLIDTGKTGSFFGWLTISILTDFYLGYMTCWFALFYFGYRFFAAKQADQLTFWQASSRFAATGIFSVASATVVLWPTFLGMLQTAKTQNNWHNFLLVPEFGLRFFSQLAVGATSYQQRLQHAPTIFCSTLAIVLLGSFLLDRRINRKLRQRSGICLLLLLATLWLRLTNTIWHLGQKPAGFVFRNAFFVSFFIIMLAYQGWQNNAFQHLSRKRRNFLLGTYLLLLIIGWLADQQRSLAKIATWASGNAIILPTNFIAGLSILLISLGLVLLVTQLLRFRPRSRIKTWVLGLTIIELMFNFNLYLARIPFGNQKNYQFAYQLENKQLQNLTRSSRVLFRIDNQNTLINTAYREPYNNYNDPMLFGFHDINYYSSTLNNSVRKTLYSLGLFSHNQRRISSFGLTRVTDLLLGIKFSAKFSPENQPVESQSGFIGMGFSVPSRFLKLQLQQKNFSALNNQEKILQVLHQQNSHYFKTVKILKSKDSRTLQSHYIYQHAITLQAKQTGPVYLENLTRNGLDYASIKIDNHRIIHTDENLDGFRSIQYLGTFKAGQKFKLTFTAADAAILQKLQIKSLDATAFNQLRRQLSQTAVQLHYRPNGWKTELTAQTSPRKHGYWLYLAIPADSGWTANNGQQKLKIKRALGSMMVVRVPKNTTRISLTYHVPGLVTAAWLSISAVVFYLIWARFAGQQLRQSRDASLNTLKKKK</sequence>
<feature type="transmembrane region" description="Helical" evidence="1">
    <location>
        <begin position="842"/>
        <end position="864"/>
    </location>
</feature>
<keyword evidence="1" id="KW-0472">Membrane</keyword>
<dbReference type="Pfam" id="PF09586">
    <property type="entry name" value="YfhO"/>
    <property type="match status" value="1"/>
</dbReference>
<dbReference type="AlphaFoldDB" id="A0A0R1VET9"/>
<evidence type="ECO:0000256" key="1">
    <source>
        <dbReference type="SAM" id="Phobius"/>
    </source>
</evidence>
<evidence type="ECO:0008006" key="4">
    <source>
        <dbReference type="Google" id="ProtNLM"/>
    </source>
</evidence>
<evidence type="ECO:0000313" key="2">
    <source>
        <dbReference type="EMBL" id="KRM04064.1"/>
    </source>
</evidence>
<feature type="transmembrane region" description="Helical" evidence="1">
    <location>
        <begin position="241"/>
        <end position="260"/>
    </location>
</feature>
<keyword evidence="3" id="KW-1185">Reference proteome</keyword>
<feature type="transmembrane region" description="Helical" evidence="1">
    <location>
        <begin position="363"/>
        <end position="383"/>
    </location>
</feature>
<dbReference type="Proteomes" id="UP000051451">
    <property type="component" value="Unassembled WGS sequence"/>
</dbReference>
<dbReference type="PANTHER" id="PTHR38454">
    <property type="entry name" value="INTEGRAL MEMBRANE PROTEIN-RELATED"/>
    <property type="match status" value="1"/>
</dbReference>
<feature type="transmembrane region" description="Helical" evidence="1">
    <location>
        <begin position="466"/>
        <end position="486"/>
    </location>
</feature>
<accession>A0A0R1VET9</accession>
<keyword evidence="1" id="KW-1133">Transmembrane helix</keyword>
<gene>
    <name evidence="2" type="ORF">FC89_GL002467</name>
</gene>
<dbReference type="PANTHER" id="PTHR38454:SF1">
    <property type="entry name" value="INTEGRAL MEMBRANE PROTEIN"/>
    <property type="match status" value="1"/>
</dbReference>
<proteinExistence type="predicted"/>
<feature type="transmembrane region" description="Helical" evidence="1">
    <location>
        <begin position="21"/>
        <end position="40"/>
    </location>
</feature>
<feature type="transmembrane region" description="Helical" evidence="1">
    <location>
        <begin position="86"/>
        <end position="105"/>
    </location>
</feature>
<feature type="transmembrane region" description="Helical" evidence="1">
    <location>
        <begin position="304"/>
        <end position="322"/>
    </location>
</feature>
<feature type="transmembrane region" description="Helical" evidence="1">
    <location>
        <begin position="433"/>
        <end position="454"/>
    </location>
</feature>
<name>A0A0R1VET9_9LACO</name>